<gene>
    <name evidence="1" type="ORF">OXX778_LOCUS20000</name>
</gene>
<evidence type="ECO:0008006" key="3">
    <source>
        <dbReference type="Google" id="ProtNLM"/>
    </source>
</evidence>
<evidence type="ECO:0000313" key="2">
    <source>
        <dbReference type="Proteomes" id="UP000663879"/>
    </source>
</evidence>
<dbReference type="AlphaFoldDB" id="A0A814MEI4"/>
<dbReference type="OrthoDB" id="93990at2759"/>
<dbReference type="EMBL" id="CAJNOC010006388">
    <property type="protein sequence ID" value="CAF1076776.1"/>
    <property type="molecule type" value="Genomic_DNA"/>
</dbReference>
<sequence>MTRDILDSSNPYHDAYDLFLNGYLFKKQRLNKNGINWLCKIKSCPGSVTLSKKDEKKVGFIDHNFDVSHKVFTELDQAGNKFKTDIKIRCESECSLSAGQNFLDEQIKIAESTGISYQDLALAIPKYSSIKPALQKRKKRGCPKLAKNLRELLIPMEYTKTANEDNHQIYNNKNKILVFWSPSQLEVYLKQLTGILMEHLGQPPGTTISFI</sequence>
<protein>
    <recommendedName>
        <fullName evidence="3">FLYWCH-type domain-containing protein</fullName>
    </recommendedName>
</protein>
<dbReference type="Proteomes" id="UP000663879">
    <property type="component" value="Unassembled WGS sequence"/>
</dbReference>
<accession>A0A814MEI4</accession>
<reference evidence="1" key="1">
    <citation type="submission" date="2021-02" db="EMBL/GenBank/DDBJ databases">
        <authorList>
            <person name="Nowell W R."/>
        </authorList>
    </citation>
    <scope>NUCLEOTIDE SEQUENCE</scope>
    <source>
        <strain evidence="1">Ploen Becks lab</strain>
    </source>
</reference>
<name>A0A814MEI4_9BILA</name>
<evidence type="ECO:0000313" key="1">
    <source>
        <dbReference type="EMBL" id="CAF1076776.1"/>
    </source>
</evidence>
<comment type="caution">
    <text evidence="1">The sequence shown here is derived from an EMBL/GenBank/DDBJ whole genome shotgun (WGS) entry which is preliminary data.</text>
</comment>
<keyword evidence="2" id="KW-1185">Reference proteome</keyword>
<proteinExistence type="predicted"/>
<organism evidence="1 2">
    <name type="scientific">Brachionus calyciflorus</name>
    <dbReference type="NCBI Taxonomy" id="104777"/>
    <lineage>
        <taxon>Eukaryota</taxon>
        <taxon>Metazoa</taxon>
        <taxon>Spiralia</taxon>
        <taxon>Gnathifera</taxon>
        <taxon>Rotifera</taxon>
        <taxon>Eurotatoria</taxon>
        <taxon>Monogononta</taxon>
        <taxon>Pseudotrocha</taxon>
        <taxon>Ploima</taxon>
        <taxon>Brachionidae</taxon>
        <taxon>Brachionus</taxon>
    </lineage>
</organism>